<name>A0A6C2U4Q0_PONDE</name>
<dbReference type="InterPro" id="IPR051043">
    <property type="entry name" value="Sulfatase_Mod_Factor_Kinase"/>
</dbReference>
<feature type="chain" id="PRO_5025635952" description="Sulfatase-modifying factor enzyme-like domain-containing protein" evidence="1">
    <location>
        <begin position="24"/>
        <end position="406"/>
    </location>
</feature>
<dbReference type="Pfam" id="PF03781">
    <property type="entry name" value="FGE-sulfatase"/>
    <property type="match status" value="1"/>
</dbReference>
<keyword evidence="1" id="KW-0732">Signal</keyword>
<dbReference type="RefSeq" id="WP_168442336.1">
    <property type="nucleotide sequence ID" value="NZ_CAAHFG010000002.1"/>
</dbReference>
<evidence type="ECO:0000256" key="1">
    <source>
        <dbReference type="SAM" id="SignalP"/>
    </source>
</evidence>
<proteinExistence type="predicted"/>
<dbReference type="EMBL" id="CAAHFG010000002">
    <property type="protein sequence ID" value="VGO14797.1"/>
    <property type="molecule type" value="Genomic_DNA"/>
</dbReference>
<dbReference type="SUPFAM" id="SSF56436">
    <property type="entry name" value="C-type lectin-like"/>
    <property type="match status" value="1"/>
</dbReference>
<evidence type="ECO:0000313" key="4">
    <source>
        <dbReference type="Proteomes" id="UP000366872"/>
    </source>
</evidence>
<protein>
    <recommendedName>
        <fullName evidence="2">Sulfatase-modifying factor enzyme-like domain-containing protein</fullName>
    </recommendedName>
</protein>
<evidence type="ECO:0000259" key="2">
    <source>
        <dbReference type="Pfam" id="PF03781"/>
    </source>
</evidence>
<reference evidence="3 4" key="1">
    <citation type="submission" date="2019-04" db="EMBL/GenBank/DDBJ databases">
        <authorList>
            <person name="Van Vliet M D."/>
        </authorList>
    </citation>
    <scope>NUCLEOTIDE SEQUENCE [LARGE SCALE GENOMIC DNA]</scope>
    <source>
        <strain evidence="3 4">F1</strain>
    </source>
</reference>
<dbReference type="AlphaFoldDB" id="A0A6C2U4Q0"/>
<dbReference type="InterPro" id="IPR005532">
    <property type="entry name" value="SUMF_dom"/>
</dbReference>
<dbReference type="PANTHER" id="PTHR23150">
    <property type="entry name" value="SULFATASE MODIFYING FACTOR 1, 2"/>
    <property type="match status" value="1"/>
</dbReference>
<dbReference type="PANTHER" id="PTHR23150:SF19">
    <property type="entry name" value="FORMYLGLYCINE-GENERATING ENZYME"/>
    <property type="match status" value="1"/>
</dbReference>
<dbReference type="Gene3D" id="3.90.1580.10">
    <property type="entry name" value="paralog of FGE (formylglycine-generating enzyme)"/>
    <property type="match status" value="1"/>
</dbReference>
<dbReference type="Proteomes" id="UP000366872">
    <property type="component" value="Unassembled WGS sequence"/>
</dbReference>
<dbReference type="GO" id="GO:0120147">
    <property type="term" value="F:formylglycine-generating oxidase activity"/>
    <property type="evidence" value="ECO:0007669"/>
    <property type="project" value="TreeGrafter"/>
</dbReference>
<dbReference type="InterPro" id="IPR042095">
    <property type="entry name" value="SUMF_sf"/>
</dbReference>
<dbReference type="InterPro" id="IPR016187">
    <property type="entry name" value="CTDL_fold"/>
</dbReference>
<gene>
    <name evidence="3" type="ORF">PDESU_03366</name>
</gene>
<feature type="domain" description="Sulfatase-modifying factor enzyme-like" evidence="2">
    <location>
        <begin position="58"/>
        <end position="272"/>
    </location>
</feature>
<feature type="signal peptide" evidence="1">
    <location>
        <begin position="1"/>
        <end position="23"/>
    </location>
</feature>
<sequence>MNMKKKTLFAMLSVALLSGLSMADDMVFVPIGDAGNSADTTGYGAVGYEFQISQTEVSYHQWQDSGIGGGNSWVGTLGTEAPAASVTWHQAARYCNWLTSGNADNGAYTIGAGDKVTAVTAHNGLAMDALVATHGVVYVLPTEDEWYKAAYYTGSGYSLFANGTSTAPVQGVDSVYGGVANPEEVGFGTAEQSGTFNMMGNVMEWTEDATSDGSPLNLGDASQNMALRGGGFNSYTGIGFGDAELLSKDGRFAYEPYIVRDAASNDTGFRVVAIPEPGTISLMSLSTVGLFLTRTIRRRKRFGSSLMPIRRTPLCDSFVSAQEFQGMDEEDALEDSYFAELSLQLRQSVVDCINSAVSVFRRLDMTFWNRMVVVHERRVERRRMVLATIKKKALHGFDEFLALIMK</sequence>
<accession>A0A6C2U4Q0</accession>
<keyword evidence="4" id="KW-1185">Reference proteome</keyword>
<organism evidence="3 4">
    <name type="scientific">Pontiella desulfatans</name>
    <dbReference type="NCBI Taxonomy" id="2750659"/>
    <lineage>
        <taxon>Bacteria</taxon>
        <taxon>Pseudomonadati</taxon>
        <taxon>Kiritimatiellota</taxon>
        <taxon>Kiritimatiellia</taxon>
        <taxon>Kiritimatiellales</taxon>
        <taxon>Pontiellaceae</taxon>
        <taxon>Pontiella</taxon>
    </lineage>
</organism>
<evidence type="ECO:0000313" key="3">
    <source>
        <dbReference type="EMBL" id="VGO14797.1"/>
    </source>
</evidence>